<keyword evidence="5" id="KW-1185">Reference proteome</keyword>
<dbReference type="OrthoDB" id="4062651at2759"/>
<protein>
    <submittedName>
        <fullName evidence="4">Kinase-like protein</fullName>
    </submittedName>
</protein>
<feature type="transmembrane region" description="Helical" evidence="2">
    <location>
        <begin position="103"/>
        <end position="121"/>
    </location>
</feature>
<feature type="domain" description="Protein kinase" evidence="3">
    <location>
        <begin position="635"/>
        <end position="931"/>
    </location>
</feature>
<comment type="caution">
    <text evidence="4">The sequence shown here is derived from an EMBL/GenBank/DDBJ whole genome shotgun (WGS) entry which is preliminary data.</text>
</comment>
<accession>A0A8H6Y350</accession>
<keyword evidence="2" id="KW-0812">Transmembrane</keyword>
<dbReference type="PANTHER" id="PTHR44329">
    <property type="entry name" value="SERINE/THREONINE-PROTEIN KINASE TNNI3K-RELATED"/>
    <property type="match status" value="1"/>
</dbReference>
<dbReference type="EMBL" id="JACAZH010000013">
    <property type="protein sequence ID" value="KAF7351539.1"/>
    <property type="molecule type" value="Genomic_DNA"/>
</dbReference>
<dbReference type="PROSITE" id="PS50011">
    <property type="entry name" value="PROTEIN_KINASE_DOM"/>
    <property type="match status" value="1"/>
</dbReference>
<proteinExistence type="predicted"/>
<feature type="transmembrane region" description="Helical" evidence="2">
    <location>
        <begin position="15"/>
        <end position="35"/>
    </location>
</feature>
<dbReference type="InterPro" id="IPR011009">
    <property type="entry name" value="Kinase-like_dom_sf"/>
</dbReference>
<evidence type="ECO:0000259" key="3">
    <source>
        <dbReference type="PROSITE" id="PS50011"/>
    </source>
</evidence>
<gene>
    <name evidence="4" type="ORF">MSAN_01586300</name>
</gene>
<dbReference type="PROSITE" id="PS00109">
    <property type="entry name" value="PROTEIN_KINASE_TYR"/>
    <property type="match status" value="1"/>
</dbReference>
<evidence type="ECO:0000313" key="4">
    <source>
        <dbReference type="EMBL" id="KAF7351539.1"/>
    </source>
</evidence>
<dbReference type="InterPro" id="IPR001245">
    <property type="entry name" value="Ser-Thr/Tyr_kinase_cat_dom"/>
</dbReference>
<dbReference type="PRINTS" id="PR00109">
    <property type="entry name" value="TYRKINASE"/>
</dbReference>
<organism evidence="4 5">
    <name type="scientific">Mycena sanguinolenta</name>
    <dbReference type="NCBI Taxonomy" id="230812"/>
    <lineage>
        <taxon>Eukaryota</taxon>
        <taxon>Fungi</taxon>
        <taxon>Dikarya</taxon>
        <taxon>Basidiomycota</taxon>
        <taxon>Agaricomycotina</taxon>
        <taxon>Agaricomycetes</taxon>
        <taxon>Agaricomycetidae</taxon>
        <taxon>Agaricales</taxon>
        <taxon>Marasmiineae</taxon>
        <taxon>Mycenaceae</taxon>
        <taxon>Mycena</taxon>
    </lineage>
</organism>
<feature type="region of interest" description="Disordered" evidence="1">
    <location>
        <begin position="933"/>
        <end position="984"/>
    </location>
</feature>
<feature type="compositionally biased region" description="Low complexity" evidence="1">
    <location>
        <begin position="962"/>
        <end position="984"/>
    </location>
</feature>
<dbReference type="GO" id="GO:0005524">
    <property type="term" value="F:ATP binding"/>
    <property type="evidence" value="ECO:0007669"/>
    <property type="project" value="InterPro"/>
</dbReference>
<keyword evidence="2" id="KW-1133">Transmembrane helix</keyword>
<sequence length="1093" mass="124238">MSSQWRIPPEKYRRIWVPAALVPTVLTPINMYFLVRGNATLTPSVAAKFFSMILYLGLRMAQFGLYIMGDYFGGVYWIWQSLFLALISLIAILYAVFLPSFDLEAIFVGIFIFWNFTVAIVERWMVGDALRHFMIHRSIIACLGFVVTADLASDEPVRKNIFVRVFVRLKYLLVGRSTGPIALPLDDEPVLELGRPRVAPANSSRNPPPELSKNITHWAQLATEWDTHKTLWVTADSEEMRSGIAHVASRLFSSDPDRIADTDPSKDHVILVDVSQTHSVFWPLVRGLAEASPEYLQDLAEYPPAILSFHFPWYTYRRFESPPRVSTWSYYDDNKELIRNLFIRPVSRIYRELKEKEEKKSDKNKSIEESDVELAVRSAPEMTRTTLIVHGLRDKDQSEEIWDLADQLKEKLKSRFKAIGLVIVSEPALLHHNAKDDRLFLDYFCTMHVAETGFILYSGVNPTPPTLCENLFLLWVDGIHRLGGSQTEKMWGKVLGLSMDAGSQDEKLETSTTLIVEELYNGLQDRKIILKRLSDIPFIKRSKILRKQGKDDIKFANKLQQLFELNYRREIATVPREHAIALLNLTHNLLDVGLPENDVIPDTQAFFRRAHRLLNLLAAHLKLLPEELAVTDVVLLSEHPTKHGGFSNIYHAQYKDADGDQKEVALKVLKIFEDQSEERRHVMHDKFTREALVWRYLKHPNVVPFLGVDSTTFPSPARAMVSPWMPQGSVLKYMGENSPVAGYAVELLNDVIRGLKYLHSVNIVHGDLCGRNILIDKNGRARLTDFGLAGFVESDATIKSSTRSGSVRWMSPELVSPPPGVSFKRTVASDVWAFGCVCGEIWTEGVVPFSHFPHEMGIIFAMAEPATSQPERPYQMQPADKRGTLMPDRLWEVVQWCWKYDVSERPAVQVIFDMLAEMKREKRPNADVAFFEQDQEEDDGDAPPVASSSGTRHTHLVSLDNSLRSDTSRVSSSSSSVDGAPPALTSATAKATAKGKQRMVHFDDELLAVVRFGPLEVAPDADYEDVFFILFEMLRDLVSRRALVEPQSVHQHDADYIDLHFRNELEANSFAMTWTVHRFDPYLNCNAILVDEE</sequence>
<dbReference type="AlphaFoldDB" id="A0A8H6Y350"/>
<evidence type="ECO:0000313" key="5">
    <source>
        <dbReference type="Proteomes" id="UP000623467"/>
    </source>
</evidence>
<dbReference type="GO" id="GO:0004674">
    <property type="term" value="F:protein serine/threonine kinase activity"/>
    <property type="evidence" value="ECO:0007669"/>
    <property type="project" value="TreeGrafter"/>
</dbReference>
<feature type="transmembrane region" description="Helical" evidence="2">
    <location>
        <begin position="75"/>
        <end position="97"/>
    </location>
</feature>
<dbReference type="SUPFAM" id="SSF56112">
    <property type="entry name" value="Protein kinase-like (PK-like)"/>
    <property type="match status" value="1"/>
</dbReference>
<reference evidence="4" key="1">
    <citation type="submission" date="2020-05" db="EMBL/GenBank/DDBJ databases">
        <title>Mycena genomes resolve the evolution of fungal bioluminescence.</title>
        <authorList>
            <person name="Tsai I.J."/>
        </authorList>
    </citation>
    <scope>NUCLEOTIDE SEQUENCE</scope>
    <source>
        <strain evidence="4">160909Yilan</strain>
    </source>
</reference>
<dbReference type="Pfam" id="PF07714">
    <property type="entry name" value="PK_Tyr_Ser-Thr"/>
    <property type="match status" value="1"/>
</dbReference>
<keyword evidence="4" id="KW-0418">Kinase</keyword>
<evidence type="ECO:0000256" key="1">
    <source>
        <dbReference type="SAM" id="MobiDB-lite"/>
    </source>
</evidence>
<dbReference type="SMART" id="SM00220">
    <property type="entry name" value="S_TKc"/>
    <property type="match status" value="1"/>
</dbReference>
<dbReference type="Proteomes" id="UP000623467">
    <property type="component" value="Unassembled WGS sequence"/>
</dbReference>
<keyword evidence="4" id="KW-0808">Transferase</keyword>
<dbReference type="InterPro" id="IPR000719">
    <property type="entry name" value="Prot_kinase_dom"/>
</dbReference>
<evidence type="ECO:0000256" key="2">
    <source>
        <dbReference type="SAM" id="Phobius"/>
    </source>
</evidence>
<dbReference type="Gene3D" id="1.10.510.10">
    <property type="entry name" value="Transferase(Phosphotransferase) domain 1"/>
    <property type="match status" value="1"/>
</dbReference>
<name>A0A8H6Y350_9AGAR</name>
<keyword evidence="2" id="KW-0472">Membrane</keyword>
<dbReference type="InterPro" id="IPR008266">
    <property type="entry name" value="Tyr_kinase_AS"/>
</dbReference>
<feature type="transmembrane region" description="Helical" evidence="2">
    <location>
        <begin position="47"/>
        <end position="68"/>
    </location>
</feature>
<dbReference type="InterPro" id="IPR051681">
    <property type="entry name" value="Ser/Thr_Kinases-Pseudokinases"/>
</dbReference>